<keyword evidence="10" id="KW-0547">Nucleotide-binding</keyword>
<evidence type="ECO:0000256" key="10">
    <source>
        <dbReference type="ARBA" id="ARBA00022741"/>
    </source>
</evidence>
<dbReference type="Gene3D" id="2.40.33.10">
    <property type="entry name" value="PK beta-barrel domain-like"/>
    <property type="match status" value="1"/>
</dbReference>
<keyword evidence="9" id="KW-0479">Metal-binding</keyword>
<evidence type="ECO:0000256" key="20">
    <source>
        <dbReference type="SAM" id="MobiDB-lite"/>
    </source>
</evidence>
<dbReference type="InterPro" id="IPR018209">
    <property type="entry name" value="Pyrv_Knase_AS"/>
</dbReference>
<evidence type="ECO:0000256" key="3">
    <source>
        <dbReference type="ARBA" id="ARBA00004997"/>
    </source>
</evidence>
<dbReference type="AlphaFoldDB" id="A0A2N6VQN7"/>
<dbReference type="SUPFAM" id="SSF50800">
    <property type="entry name" value="PK beta-barrel domain-like"/>
    <property type="match status" value="1"/>
</dbReference>
<evidence type="ECO:0000256" key="1">
    <source>
        <dbReference type="ARBA" id="ARBA00001946"/>
    </source>
</evidence>
<evidence type="ECO:0000256" key="13">
    <source>
        <dbReference type="ARBA" id="ARBA00022842"/>
    </source>
</evidence>
<comment type="similarity">
    <text evidence="4 19">Belongs to the pyruvate kinase family.</text>
</comment>
<evidence type="ECO:0000256" key="18">
    <source>
        <dbReference type="NCBIfam" id="TIGR01064"/>
    </source>
</evidence>
<dbReference type="FunFam" id="2.40.33.10:FF:000001">
    <property type="entry name" value="Pyruvate kinase"/>
    <property type="match status" value="1"/>
</dbReference>
<dbReference type="UniPathway" id="UPA00109">
    <property type="reaction ID" value="UER00188"/>
</dbReference>
<name>A0A2N6VQN7_9MICO</name>
<keyword evidence="12" id="KW-0067">ATP-binding</keyword>
<feature type="region of interest" description="Disordered" evidence="20">
    <location>
        <begin position="480"/>
        <end position="508"/>
    </location>
</feature>
<evidence type="ECO:0000256" key="8">
    <source>
        <dbReference type="ARBA" id="ARBA00022679"/>
    </source>
</evidence>
<dbReference type="InterPro" id="IPR036918">
    <property type="entry name" value="Pyrv_Knase_C_sf"/>
</dbReference>
<comment type="subunit">
    <text evidence="5">Homotetramer.</text>
</comment>
<evidence type="ECO:0000256" key="6">
    <source>
        <dbReference type="ARBA" id="ARBA00012142"/>
    </source>
</evidence>
<evidence type="ECO:0000256" key="9">
    <source>
        <dbReference type="ARBA" id="ARBA00022723"/>
    </source>
</evidence>
<dbReference type="RefSeq" id="WP_102238054.1">
    <property type="nucleotide sequence ID" value="NZ_BAAAIM010000005.1"/>
</dbReference>
<dbReference type="GO" id="GO:0000287">
    <property type="term" value="F:magnesium ion binding"/>
    <property type="evidence" value="ECO:0007669"/>
    <property type="project" value="UniProtKB-UniRule"/>
</dbReference>
<dbReference type="PROSITE" id="PS00110">
    <property type="entry name" value="PYRUVATE_KINASE"/>
    <property type="match status" value="1"/>
</dbReference>
<dbReference type="InterPro" id="IPR001697">
    <property type="entry name" value="Pyr_Knase"/>
</dbReference>
<dbReference type="Proteomes" id="UP000235598">
    <property type="component" value="Unassembled WGS sequence"/>
</dbReference>
<comment type="catalytic activity">
    <reaction evidence="17 19">
        <text>pyruvate + ATP = phosphoenolpyruvate + ADP + H(+)</text>
        <dbReference type="Rhea" id="RHEA:18157"/>
        <dbReference type="ChEBI" id="CHEBI:15361"/>
        <dbReference type="ChEBI" id="CHEBI:15378"/>
        <dbReference type="ChEBI" id="CHEBI:30616"/>
        <dbReference type="ChEBI" id="CHEBI:58702"/>
        <dbReference type="ChEBI" id="CHEBI:456216"/>
        <dbReference type="EC" id="2.7.1.40"/>
    </reaction>
</comment>
<feature type="domain" description="Pyruvate kinase barrel" evidence="21">
    <location>
        <begin position="1"/>
        <end position="323"/>
    </location>
</feature>
<dbReference type="EMBL" id="PNHK01000001">
    <property type="protein sequence ID" value="PMD06409.1"/>
    <property type="molecule type" value="Genomic_DNA"/>
</dbReference>
<dbReference type="InterPro" id="IPR015813">
    <property type="entry name" value="Pyrv/PenolPyrv_kinase-like_dom"/>
</dbReference>
<evidence type="ECO:0000256" key="12">
    <source>
        <dbReference type="ARBA" id="ARBA00022840"/>
    </source>
</evidence>
<evidence type="ECO:0000256" key="5">
    <source>
        <dbReference type="ARBA" id="ARBA00011881"/>
    </source>
</evidence>
<dbReference type="InterPro" id="IPR011037">
    <property type="entry name" value="Pyrv_Knase-like_insert_dom_sf"/>
</dbReference>
<feature type="domain" description="Pyruvate kinase C-terminal" evidence="22">
    <location>
        <begin position="354"/>
        <end position="466"/>
    </location>
</feature>
<evidence type="ECO:0000259" key="22">
    <source>
        <dbReference type="Pfam" id="PF02887"/>
    </source>
</evidence>
<comment type="pathway">
    <text evidence="3 19">Carbohydrate degradation; glycolysis; pyruvate from D-glyceraldehyde 3-phosphate: step 5/5.</text>
</comment>
<dbReference type="InterPro" id="IPR015795">
    <property type="entry name" value="Pyrv_Knase_C"/>
</dbReference>
<keyword evidence="13 19" id="KW-0460">Magnesium</keyword>
<evidence type="ECO:0000313" key="23">
    <source>
        <dbReference type="EMBL" id="PMD06409.1"/>
    </source>
</evidence>
<dbReference type="Pfam" id="PF02887">
    <property type="entry name" value="PK_C"/>
    <property type="match status" value="1"/>
</dbReference>
<evidence type="ECO:0000256" key="15">
    <source>
        <dbReference type="ARBA" id="ARBA00023152"/>
    </source>
</evidence>
<evidence type="ECO:0000256" key="17">
    <source>
        <dbReference type="ARBA" id="ARBA00048152"/>
    </source>
</evidence>
<protein>
    <recommendedName>
        <fullName evidence="7 18">Pyruvate kinase</fullName>
        <ecNumber evidence="6 18">2.7.1.40</ecNumber>
    </recommendedName>
</protein>
<organism evidence="23 24">
    <name type="scientific">Brevibacterium paucivorans</name>
    <dbReference type="NCBI Taxonomy" id="170994"/>
    <lineage>
        <taxon>Bacteria</taxon>
        <taxon>Bacillati</taxon>
        <taxon>Actinomycetota</taxon>
        <taxon>Actinomycetes</taxon>
        <taxon>Micrococcales</taxon>
        <taxon>Brevibacteriaceae</taxon>
        <taxon>Brevibacterium</taxon>
    </lineage>
</organism>
<proteinExistence type="inferred from homology"/>
<keyword evidence="8 19" id="KW-0808">Transferase</keyword>
<dbReference type="GO" id="GO:0030955">
    <property type="term" value="F:potassium ion binding"/>
    <property type="evidence" value="ECO:0007669"/>
    <property type="project" value="UniProtKB-UniRule"/>
</dbReference>
<dbReference type="GO" id="GO:0005524">
    <property type="term" value="F:ATP binding"/>
    <property type="evidence" value="ECO:0007669"/>
    <property type="project" value="UniProtKB-KW"/>
</dbReference>
<sequence>MRHAKIVATLGPKQDSYEAIRTLIDEGTDVLRFNFSHGTHEDHQRRYEWARRAAQETGRAIAILIDLQGPKIRLGEFETPEPIALERGDRFTITTRDVVGTRELSGTTYKKLPTDVEVGDPLLIDDGRVRLRAVEVTDTEVVTEVEVPGNVSNHKGINLPGVPVSVPALSEKDVEDLRFGLRMGADWVALSFVRDAQDAAHVRQIMAEEEIWIPVIAKLEKPQAVESLRDVVGAFDGIMVARGDLGVELPLEQVPIVQKRAIELCRRQAKPVIVATQMLESMIDESRPTRAEVSDCANAVLDGADALMLSGETAVGTYWKEAVRTMASIIESTEAHGLERVPPLGTEPHTRGGAITAAAVQIARQLKIDLLCTFTQSGDSVRRMSRIRADKPILAFTPDVRVRHQLALSWGVRTFLVNPMRHTDEMARQVDEILLSSGLAEDGQLCVIVAGSPPGIAGSTNALRVHAIGDTIKGVAPVYREDPDRNQAGGYGEIPEPPTGSLGVVRKE</sequence>
<dbReference type="NCBIfam" id="NF004978">
    <property type="entry name" value="PRK06354.1"/>
    <property type="match status" value="1"/>
</dbReference>
<keyword evidence="16 23" id="KW-0670">Pyruvate</keyword>
<evidence type="ECO:0000256" key="2">
    <source>
        <dbReference type="ARBA" id="ARBA00001958"/>
    </source>
</evidence>
<gene>
    <name evidence="23" type="primary">pyk</name>
    <name evidence="23" type="ORF">CJ199_03335</name>
</gene>
<dbReference type="EC" id="2.7.1.40" evidence="6 18"/>
<keyword evidence="14" id="KW-0630">Potassium</keyword>
<dbReference type="SUPFAM" id="SSF52935">
    <property type="entry name" value="PK C-terminal domain-like"/>
    <property type="match status" value="1"/>
</dbReference>
<evidence type="ECO:0000256" key="4">
    <source>
        <dbReference type="ARBA" id="ARBA00008663"/>
    </source>
</evidence>
<accession>A0A2N6VQN7</accession>
<dbReference type="PRINTS" id="PR01050">
    <property type="entry name" value="PYRUVTKNASE"/>
</dbReference>
<comment type="cofactor">
    <cofactor evidence="1">
        <name>Mg(2+)</name>
        <dbReference type="ChEBI" id="CHEBI:18420"/>
    </cofactor>
</comment>
<evidence type="ECO:0000259" key="21">
    <source>
        <dbReference type="Pfam" id="PF00224"/>
    </source>
</evidence>
<dbReference type="InterPro" id="IPR015793">
    <property type="entry name" value="Pyrv_Knase_brl"/>
</dbReference>
<evidence type="ECO:0000256" key="16">
    <source>
        <dbReference type="ARBA" id="ARBA00023317"/>
    </source>
</evidence>
<dbReference type="GO" id="GO:0004743">
    <property type="term" value="F:pyruvate kinase activity"/>
    <property type="evidence" value="ECO:0007669"/>
    <property type="project" value="UniProtKB-UniRule"/>
</dbReference>
<dbReference type="NCBIfam" id="NF004491">
    <property type="entry name" value="PRK05826.1"/>
    <property type="match status" value="1"/>
</dbReference>
<keyword evidence="11 19" id="KW-0418">Kinase</keyword>
<dbReference type="NCBIfam" id="TIGR01064">
    <property type="entry name" value="pyruv_kin"/>
    <property type="match status" value="1"/>
</dbReference>
<dbReference type="GO" id="GO:0016301">
    <property type="term" value="F:kinase activity"/>
    <property type="evidence" value="ECO:0007669"/>
    <property type="project" value="UniProtKB-KW"/>
</dbReference>
<dbReference type="Gene3D" id="3.40.1380.20">
    <property type="entry name" value="Pyruvate kinase, C-terminal domain"/>
    <property type="match status" value="1"/>
</dbReference>
<keyword evidence="15 19" id="KW-0324">Glycolysis</keyword>
<comment type="cofactor">
    <cofactor evidence="2">
        <name>K(+)</name>
        <dbReference type="ChEBI" id="CHEBI:29103"/>
    </cofactor>
</comment>
<dbReference type="Pfam" id="PF00224">
    <property type="entry name" value="PK"/>
    <property type="match status" value="1"/>
</dbReference>
<evidence type="ECO:0000256" key="11">
    <source>
        <dbReference type="ARBA" id="ARBA00022777"/>
    </source>
</evidence>
<dbReference type="PANTHER" id="PTHR11817">
    <property type="entry name" value="PYRUVATE KINASE"/>
    <property type="match status" value="1"/>
</dbReference>
<dbReference type="SUPFAM" id="SSF51621">
    <property type="entry name" value="Phosphoenolpyruvate/pyruvate domain"/>
    <property type="match status" value="1"/>
</dbReference>
<dbReference type="Gene3D" id="3.20.20.60">
    <property type="entry name" value="Phosphoenolpyruvate-binding domains"/>
    <property type="match status" value="1"/>
</dbReference>
<evidence type="ECO:0000313" key="24">
    <source>
        <dbReference type="Proteomes" id="UP000235598"/>
    </source>
</evidence>
<evidence type="ECO:0000256" key="7">
    <source>
        <dbReference type="ARBA" id="ARBA00018587"/>
    </source>
</evidence>
<evidence type="ECO:0000256" key="14">
    <source>
        <dbReference type="ARBA" id="ARBA00022958"/>
    </source>
</evidence>
<reference evidence="23 24" key="1">
    <citation type="submission" date="2017-09" db="EMBL/GenBank/DDBJ databases">
        <title>Bacterial strain isolated from the female urinary microbiota.</title>
        <authorList>
            <person name="Thomas-White K."/>
            <person name="Kumar N."/>
            <person name="Forster S."/>
            <person name="Putonti C."/>
            <person name="Lawley T."/>
            <person name="Wolfe A.J."/>
        </authorList>
    </citation>
    <scope>NUCLEOTIDE SEQUENCE [LARGE SCALE GENOMIC DNA]</scope>
    <source>
        <strain evidence="23 24">UMB1301</strain>
    </source>
</reference>
<dbReference type="OrthoDB" id="9812123at2"/>
<dbReference type="InterPro" id="IPR040442">
    <property type="entry name" value="Pyrv_kinase-like_dom_sf"/>
</dbReference>
<dbReference type="InterPro" id="IPR015806">
    <property type="entry name" value="Pyrv_Knase_insert_dom_sf"/>
</dbReference>
<comment type="caution">
    <text evidence="23">The sequence shown here is derived from an EMBL/GenBank/DDBJ whole genome shotgun (WGS) entry which is preliminary data.</text>
</comment>
<evidence type="ECO:0000256" key="19">
    <source>
        <dbReference type="RuleBase" id="RU000504"/>
    </source>
</evidence>
<dbReference type="FunFam" id="3.40.1380.20:FF:000009">
    <property type="entry name" value="Pyruvate kinase"/>
    <property type="match status" value="1"/>
</dbReference>